<gene>
    <name evidence="3" type="ORF">PHLCEN_2v10463</name>
</gene>
<proteinExistence type="predicted"/>
<keyword evidence="1" id="KW-0175">Coiled coil</keyword>
<dbReference type="PANTHER" id="PTHR38926">
    <property type="entry name" value="F-BOX DOMAIN CONTAINING PROTEIN, EXPRESSED"/>
    <property type="match status" value="1"/>
</dbReference>
<dbReference type="InterPro" id="IPR032675">
    <property type="entry name" value="LRR_dom_sf"/>
</dbReference>
<accession>A0A2R6NMD1</accession>
<evidence type="ECO:0000313" key="3">
    <source>
        <dbReference type="EMBL" id="PSR73544.1"/>
    </source>
</evidence>
<sequence>MSQFDISLFRREPSLEEISAAKAEIHRQEHAIATIKDRIHTLRLEAHQLNQAQKEHEQIITRCKGVVTLARRIPEEVLANIFEHCAEDWPRAPIVASHVCSAWRKAALTPQVWSHIYVNGDSPDAVGRTRFWLSMSRQAPLYITVASTWWTHPSNLIRAMDLLSRHALRWHSLTVESSLLRFSNLVISRCTERVPCLREITINTEVHVDPEDDSEEETFHLAKVLNAEKAPNLREVHFSCNALPYSLTFRPHIRILHLSMDESLSLRPLLATSILALLESLPVLQQLTMALPLKYNRPYIPEDNSEHIVTLPELTSMTMYGPTNLNELLAHLQTPSLRLLRLRSLEDVGYRQEPIGPSLLRFIEDSAPPLEFLELHDIDLSPENFSAAFSALPELRALRIHESSISDSTLRLLSGPAGLCRRLTHLDLRWCGQLLGKALVHLVHSRQVLHVPGQFPVVENDGDVADPIEEVAVLNCCYVTEQDVLDLARATVCHVRLRDDDFCCELLFRFDTFLSSLYLWFDATVTRQCCNNLRYRQRLRLRHIATLTAEARDNIRLIA</sequence>
<keyword evidence="4" id="KW-1185">Reference proteome</keyword>
<evidence type="ECO:0000256" key="1">
    <source>
        <dbReference type="SAM" id="Coils"/>
    </source>
</evidence>
<dbReference type="OrthoDB" id="3063971at2759"/>
<dbReference type="AlphaFoldDB" id="A0A2R6NMD1"/>
<dbReference type="Proteomes" id="UP000186601">
    <property type="component" value="Unassembled WGS sequence"/>
</dbReference>
<dbReference type="EMBL" id="MLYV02001069">
    <property type="protein sequence ID" value="PSR73544.1"/>
    <property type="molecule type" value="Genomic_DNA"/>
</dbReference>
<evidence type="ECO:0000259" key="2">
    <source>
        <dbReference type="Pfam" id="PF12937"/>
    </source>
</evidence>
<protein>
    <recommendedName>
        <fullName evidence="2">F-box domain-containing protein</fullName>
    </recommendedName>
</protein>
<evidence type="ECO:0000313" key="4">
    <source>
        <dbReference type="Proteomes" id="UP000186601"/>
    </source>
</evidence>
<dbReference type="InterPro" id="IPR036047">
    <property type="entry name" value="F-box-like_dom_sf"/>
</dbReference>
<reference evidence="3 4" key="1">
    <citation type="submission" date="2018-02" db="EMBL/GenBank/DDBJ databases">
        <title>Genome sequence of the basidiomycete white-rot fungus Phlebia centrifuga.</title>
        <authorList>
            <person name="Granchi Z."/>
            <person name="Peng M."/>
            <person name="de Vries R.P."/>
            <person name="Hilden K."/>
            <person name="Makela M.R."/>
            <person name="Grigoriev I."/>
            <person name="Riley R."/>
        </authorList>
    </citation>
    <scope>NUCLEOTIDE SEQUENCE [LARGE SCALE GENOMIC DNA]</scope>
    <source>
        <strain evidence="3 4">FBCC195</strain>
    </source>
</reference>
<organism evidence="3 4">
    <name type="scientific">Hermanssonia centrifuga</name>
    <dbReference type="NCBI Taxonomy" id="98765"/>
    <lineage>
        <taxon>Eukaryota</taxon>
        <taxon>Fungi</taxon>
        <taxon>Dikarya</taxon>
        <taxon>Basidiomycota</taxon>
        <taxon>Agaricomycotina</taxon>
        <taxon>Agaricomycetes</taxon>
        <taxon>Polyporales</taxon>
        <taxon>Meruliaceae</taxon>
        <taxon>Hermanssonia</taxon>
    </lineage>
</organism>
<feature type="domain" description="F-box" evidence="2">
    <location>
        <begin position="72"/>
        <end position="118"/>
    </location>
</feature>
<dbReference type="SUPFAM" id="SSF81383">
    <property type="entry name" value="F-box domain"/>
    <property type="match status" value="1"/>
</dbReference>
<dbReference type="InterPro" id="IPR001810">
    <property type="entry name" value="F-box_dom"/>
</dbReference>
<dbReference type="PANTHER" id="PTHR38926:SF5">
    <property type="entry name" value="F-BOX AND LEUCINE-RICH REPEAT PROTEIN 6"/>
    <property type="match status" value="1"/>
</dbReference>
<dbReference type="STRING" id="98765.A0A2R6NMD1"/>
<dbReference type="Gene3D" id="3.80.10.10">
    <property type="entry name" value="Ribonuclease Inhibitor"/>
    <property type="match status" value="1"/>
</dbReference>
<feature type="coiled-coil region" evidence="1">
    <location>
        <begin position="18"/>
        <end position="52"/>
    </location>
</feature>
<comment type="caution">
    <text evidence="3">The sequence shown here is derived from an EMBL/GenBank/DDBJ whole genome shotgun (WGS) entry which is preliminary data.</text>
</comment>
<dbReference type="Pfam" id="PF12937">
    <property type="entry name" value="F-box-like"/>
    <property type="match status" value="1"/>
</dbReference>
<name>A0A2R6NMD1_9APHY</name>
<dbReference type="SUPFAM" id="SSF52047">
    <property type="entry name" value="RNI-like"/>
    <property type="match status" value="1"/>
</dbReference>
<dbReference type="Gene3D" id="1.20.1280.50">
    <property type="match status" value="1"/>
</dbReference>